<sequence length="104" mass="12053">MNRGRSPRCLDLSEDLDVNAWSSLRVFENRIQDFREILGSLWIRFGSYYGHCSHDDLIDQKSKIIGNVELKEVKEKLWPLLFVEITLPGKEYDPIILPSVCDNG</sequence>
<comment type="caution">
    <text evidence="1">The sequence shown here is derived from an EMBL/GenBank/DDBJ whole genome shotgun (WGS) entry which is preliminary data.</text>
</comment>
<accession>A0A8X6UHX3</accession>
<dbReference type="AlphaFoldDB" id="A0A8X6UHX3"/>
<name>A0A8X6UHX3_NEPPI</name>
<gene>
    <name evidence="1" type="ORF">NPIL_86131</name>
</gene>
<reference evidence="1" key="1">
    <citation type="submission" date="2020-08" db="EMBL/GenBank/DDBJ databases">
        <title>Multicomponent nature underlies the extraordinary mechanical properties of spider dragline silk.</title>
        <authorList>
            <person name="Kono N."/>
            <person name="Nakamura H."/>
            <person name="Mori M."/>
            <person name="Yoshida Y."/>
            <person name="Ohtoshi R."/>
            <person name="Malay A.D."/>
            <person name="Moran D.A.P."/>
            <person name="Tomita M."/>
            <person name="Numata K."/>
            <person name="Arakawa K."/>
        </authorList>
    </citation>
    <scope>NUCLEOTIDE SEQUENCE</scope>
</reference>
<evidence type="ECO:0000313" key="2">
    <source>
        <dbReference type="Proteomes" id="UP000887013"/>
    </source>
</evidence>
<dbReference type="Proteomes" id="UP000887013">
    <property type="component" value="Unassembled WGS sequence"/>
</dbReference>
<keyword evidence="2" id="KW-1185">Reference proteome</keyword>
<dbReference type="EMBL" id="BMAW01125312">
    <property type="protein sequence ID" value="GFU11811.1"/>
    <property type="molecule type" value="Genomic_DNA"/>
</dbReference>
<evidence type="ECO:0000313" key="1">
    <source>
        <dbReference type="EMBL" id="GFU11811.1"/>
    </source>
</evidence>
<organism evidence="1 2">
    <name type="scientific">Nephila pilipes</name>
    <name type="common">Giant wood spider</name>
    <name type="synonym">Nephila maculata</name>
    <dbReference type="NCBI Taxonomy" id="299642"/>
    <lineage>
        <taxon>Eukaryota</taxon>
        <taxon>Metazoa</taxon>
        <taxon>Ecdysozoa</taxon>
        <taxon>Arthropoda</taxon>
        <taxon>Chelicerata</taxon>
        <taxon>Arachnida</taxon>
        <taxon>Araneae</taxon>
        <taxon>Araneomorphae</taxon>
        <taxon>Entelegynae</taxon>
        <taxon>Araneoidea</taxon>
        <taxon>Nephilidae</taxon>
        <taxon>Nephila</taxon>
    </lineage>
</organism>
<proteinExistence type="predicted"/>
<protein>
    <submittedName>
        <fullName evidence="1">Uncharacterized protein</fullName>
    </submittedName>
</protein>